<feature type="region of interest" description="Disordered" evidence="1">
    <location>
        <begin position="62"/>
        <end position="89"/>
    </location>
</feature>
<evidence type="ECO:0000256" key="1">
    <source>
        <dbReference type="SAM" id="MobiDB-lite"/>
    </source>
</evidence>
<evidence type="ECO:0000313" key="3">
    <source>
        <dbReference type="Proteomes" id="UP000076632"/>
    </source>
</evidence>
<dbReference type="AlphaFoldDB" id="A0A165G2P5"/>
<proteinExistence type="predicted"/>
<accession>A0A165G2P5</accession>
<keyword evidence="3" id="KW-1185">Reference proteome</keyword>
<dbReference type="OrthoDB" id="10610624at2759"/>
<evidence type="ECO:0000313" key="2">
    <source>
        <dbReference type="EMBL" id="KZF21671.1"/>
    </source>
</evidence>
<dbReference type="GeneID" id="28894498"/>
<reference evidence="2 3" key="1">
    <citation type="journal article" date="2016" name="Fungal Biol.">
        <title>The genome of Xylona heveae provides a window into fungal endophytism.</title>
        <authorList>
            <person name="Gazis R."/>
            <person name="Kuo A."/>
            <person name="Riley R."/>
            <person name="LaButti K."/>
            <person name="Lipzen A."/>
            <person name="Lin J."/>
            <person name="Amirebrahimi M."/>
            <person name="Hesse C.N."/>
            <person name="Spatafora J.W."/>
            <person name="Henrissat B."/>
            <person name="Hainaut M."/>
            <person name="Grigoriev I.V."/>
            <person name="Hibbett D.S."/>
        </authorList>
    </citation>
    <scope>NUCLEOTIDE SEQUENCE [LARGE SCALE GENOMIC DNA]</scope>
    <source>
        <strain evidence="2 3">TC161</strain>
    </source>
</reference>
<protein>
    <submittedName>
        <fullName evidence="2">Uncharacterized protein</fullName>
    </submittedName>
</protein>
<dbReference type="InParanoid" id="A0A165G2P5"/>
<name>A0A165G2P5_XYLHT</name>
<dbReference type="EMBL" id="KV407460">
    <property type="protein sequence ID" value="KZF21671.1"/>
    <property type="molecule type" value="Genomic_DNA"/>
</dbReference>
<organism evidence="2 3">
    <name type="scientific">Xylona heveae (strain CBS 132557 / TC161)</name>
    <dbReference type="NCBI Taxonomy" id="1328760"/>
    <lineage>
        <taxon>Eukaryota</taxon>
        <taxon>Fungi</taxon>
        <taxon>Dikarya</taxon>
        <taxon>Ascomycota</taxon>
        <taxon>Pezizomycotina</taxon>
        <taxon>Xylonomycetes</taxon>
        <taxon>Xylonales</taxon>
        <taxon>Xylonaceae</taxon>
        <taxon>Xylona</taxon>
    </lineage>
</organism>
<dbReference type="Proteomes" id="UP000076632">
    <property type="component" value="Unassembled WGS sequence"/>
</dbReference>
<gene>
    <name evidence="2" type="ORF">L228DRAFT_157400</name>
</gene>
<dbReference type="RefSeq" id="XP_018187226.1">
    <property type="nucleotide sequence ID" value="XM_018329361.1"/>
</dbReference>
<sequence length="201" mass="21134">MDSNADADADADAVQCKHFFLLVTGSKHSLPPRPSPFFSQEKPPLSRFPSHPEHIARLTRPALTPPFPATTGTAPLPPPGRRENPPACGGKKLLLLSPNKRQGLISTNGIDIAGFALRVGNPVALIRDHDHFLAEGGADELAVLGRLGDGLEHGCDGGAVLGVEVGVDFVKEVKGRGVALLDGEDEGQGAETWSKSKVSMV</sequence>